<dbReference type="EMBL" id="BLVO01000016">
    <property type="protein sequence ID" value="GFM34837.1"/>
    <property type="molecule type" value="Genomic_DNA"/>
</dbReference>
<dbReference type="InterPro" id="IPR036890">
    <property type="entry name" value="HATPase_C_sf"/>
</dbReference>
<sequence length="622" mass="69492">MQIMQADRSFQKYPVLYGLFILVVVMLAVTWTVYEEREQMAHIDMRLKTAALSVKHMLASDFHDRATGPETISYEEEMKNRLRVNDLVRYSGLTYAYTVVSNHGEYFFAAPTVSPDEAASRKRWYYYPYQDVPASFVSALRTGRAVFTTYTDQWGTFRSVVIPETTRAGRAYLACADIDISRITDLRIKNFLIAAIISATLILASLPVQMLFRRSTRQHVQELKKMNAELTAAKEAAEAATQAKSLFLANMSHEFRTPLNGIAGVLQMLRLQITNPTQKELIGLASQSCERLSRLISDLLDLAKIEAGKIDIIARPFDLHELLHNMTEQFTKLLDNGAVTLRLDMDSAIPRFVEGDAERLHQVLANLMSNACKFTEAGSVTLSVRLMSIQDNTKARVTFAVEDTGCGIAPEELPLLLEPFTQADLKFTRRHQGAGLGLAICKSLVSEMGGSFAIESKPGLGTTASFTILLTLSDREEHPTRETPAPLSGTGMRNVLIVEDDPVTQHVIQTFLMEQRWLAHTAANGKDALQALLAKPFDLVLLDIQLPVMNGLEMLEKLRNDNKYQSVARTPVVVVTAYAMKGDRERFLKAGADDYLSKPFSHNDLREVLARWTGGTHKPVRS</sequence>
<evidence type="ECO:0000256" key="7">
    <source>
        <dbReference type="SAM" id="Coils"/>
    </source>
</evidence>
<dbReference type="InterPro" id="IPR004358">
    <property type="entry name" value="Sig_transdc_His_kin-like_C"/>
</dbReference>
<keyword evidence="8" id="KW-1133">Transmembrane helix</keyword>
<dbReference type="CDD" id="cd17546">
    <property type="entry name" value="REC_hyHK_CKI1_RcsC-like"/>
    <property type="match status" value="1"/>
</dbReference>
<reference evidence="11 12" key="1">
    <citation type="submission" date="2020-05" db="EMBL/GenBank/DDBJ databases">
        <title>Draft genome sequence of Desulfovibrio sp. strain HN2T.</title>
        <authorList>
            <person name="Ueno A."/>
            <person name="Tamazawa S."/>
            <person name="Tamamura S."/>
            <person name="Murakami T."/>
            <person name="Kiyama T."/>
            <person name="Inomata H."/>
            <person name="Amano Y."/>
            <person name="Miyakawa K."/>
            <person name="Tamaki H."/>
            <person name="Naganuma T."/>
            <person name="Kaneko K."/>
        </authorList>
    </citation>
    <scope>NUCLEOTIDE SEQUENCE [LARGE SCALE GENOMIC DNA]</scope>
    <source>
        <strain evidence="11 12">HN2</strain>
    </source>
</reference>
<dbReference type="GO" id="GO:0000155">
    <property type="term" value="F:phosphorelay sensor kinase activity"/>
    <property type="evidence" value="ECO:0007669"/>
    <property type="project" value="InterPro"/>
</dbReference>
<dbReference type="Gene3D" id="3.30.565.10">
    <property type="entry name" value="Histidine kinase-like ATPase, C-terminal domain"/>
    <property type="match status" value="1"/>
</dbReference>
<name>A0A7J0BM80_9BACT</name>
<organism evidence="11 12">
    <name type="scientific">Desulfovibrio subterraneus</name>
    <dbReference type="NCBI Taxonomy" id="2718620"/>
    <lineage>
        <taxon>Bacteria</taxon>
        <taxon>Pseudomonadati</taxon>
        <taxon>Thermodesulfobacteriota</taxon>
        <taxon>Desulfovibrionia</taxon>
        <taxon>Desulfovibrionales</taxon>
        <taxon>Desulfovibrionaceae</taxon>
        <taxon>Desulfovibrio</taxon>
    </lineage>
</organism>
<dbReference type="CDD" id="cd00082">
    <property type="entry name" value="HisKA"/>
    <property type="match status" value="1"/>
</dbReference>
<feature type="transmembrane region" description="Helical" evidence="8">
    <location>
        <begin position="15"/>
        <end position="34"/>
    </location>
</feature>
<keyword evidence="4" id="KW-0808">Transferase</keyword>
<dbReference type="Pfam" id="PF00512">
    <property type="entry name" value="HisKA"/>
    <property type="match status" value="1"/>
</dbReference>
<dbReference type="SUPFAM" id="SSF52172">
    <property type="entry name" value="CheY-like"/>
    <property type="match status" value="1"/>
</dbReference>
<gene>
    <name evidence="11" type="ORF">DSM101010T_32020</name>
</gene>
<keyword evidence="5" id="KW-0418">Kinase</keyword>
<dbReference type="InterPro" id="IPR001789">
    <property type="entry name" value="Sig_transdc_resp-reg_receiver"/>
</dbReference>
<dbReference type="PANTHER" id="PTHR43047:SF72">
    <property type="entry name" value="OSMOSENSING HISTIDINE PROTEIN KINASE SLN1"/>
    <property type="match status" value="1"/>
</dbReference>
<evidence type="ECO:0000256" key="8">
    <source>
        <dbReference type="SAM" id="Phobius"/>
    </source>
</evidence>
<dbReference type="EC" id="2.7.13.3" evidence="2"/>
<dbReference type="PROSITE" id="PS50110">
    <property type="entry name" value="RESPONSE_REGULATORY"/>
    <property type="match status" value="1"/>
</dbReference>
<evidence type="ECO:0000259" key="9">
    <source>
        <dbReference type="PROSITE" id="PS50109"/>
    </source>
</evidence>
<protein>
    <recommendedName>
        <fullName evidence="2">histidine kinase</fullName>
        <ecNumber evidence="2">2.7.13.3</ecNumber>
    </recommendedName>
</protein>
<feature type="coiled-coil region" evidence="7">
    <location>
        <begin position="216"/>
        <end position="243"/>
    </location>
</feature>
<evidence type="ECO:0000313" key="12">
    <source>
        <dbReference type="Proteomes" id="UP000503840"/>
    </source>
</evidence>
<dbReference type="InterPro" id="IPR003594">
    <property type="entry name" value="HATPase_dom"/>
</dbReference>
<dbReference type="InterPro" id="IPR036097">
    <property type="entry name" value="HisK_dim/P_sf"/>
</dbReference>
<dbReference type="PANTHER" id="PTHR43047">
    <property type="entry name" value="TWO-COMPONENT HISTIDINE PROTEIN KINASE"/>
    <property type="match status" value="1"/>
</dbReference>
<evidence type="ECO:0000256" key="6">
    <source>
        <dbReference type="PROSITE-ProRule" id="PRU00169"/>
    </source>
</evidence>
<dbReference type="SUPFAM" id="SSF55874">
    <property type="entry name" value="ATPase domain of HSP90 chaperone/DNA topoisomerase II/histidine kinase"/>
    <property type="match status" value="1"/>
</dbReference>
<dbReference type="PROSITE" id="PS50109">
    <property type="entry name" value="HIS_KIN"/>
    <property type="match status" value="1"/>
</dbReference>
<evidence type="ECO:0000256" key="2">
    <source>
        <dbReference type="ARBA" id="ARBA00012438"/>
    </source>
</evidence>
<evidence type="ECO:0000259" key="10">
    <source>
        <dbReference type="PROSITE" id="PS50110"/>
    </source>
</evidence>
<dbReference type="FunFam" id="3.30.565.10:FF:000010">
    <property type="entry name" value="Sensor histidine kinase RcsC"/>
    <property type="match status" value="1"/>
</dbReference>
<feature type="modified residue" description="4-aspartylphosphate" evidence="6">
    <location>
        <position position="543"/>
    </location>
</feature>
<dbReference type="Gene3D" id="1.10.287.130">
    <property type="match status" value="1"/>
</dbReference>
<comment type="caution">
    <text evidence="11">The sequence shown here is derived from an EMBL/GenBank/DDBJ whole genome shotgun (WGS) entry which is preliminary data.</text>
</comment>
<dbReference type="SMART" id="SM00387">
    <property type="entry name" value="HATPase_c"/>
    <property type="match status" value="1"/>
</dbReference>
<evidence type="ECO:0000256" key="3">
    <source>
        <dbReference type="ARBA" id="ARBA00022553"/>
    </source>
</evidence>
<dbReference type="SMART" id="SM00448">
    <property type="entry name" value="REC"/>
    <property type="match status" value="1"/>
</dbReference>
<evidence type="ECO:0000313" key="11">
    <source>
        <dbReference type="EMBL" id="GFM34837.1"/>
    </source>
</evidence>
<feature type="domain" description="Histidine kinase" evidence="9">
    <location>
        <begin position="250"/>
        <end position="472"/>
    </location>
</feature>
<evidence type="ECO:0000256" key="5">
    <source>
        <dbReference type="ARBA" id="ARBA00022777"/>
    </source>
</evidence>
<dbReference type="CDD" id="cd16922">
    <property type="entry name" value="HATPase_EvgS-ArcB-TorS-like"/>
    <property type="match status" value="1"/>
</dbReference>
<keyword evidence="8" id="KW-0472">Membrane</keyword>
<dbReference type="SMART" id="SM00388">
    <property type="entry name" value="HisKA"/>
    <property type="match status" value="1"/>
</dbReference>
<keyword evidence="8" id="KW-0812">Transmembrane</keyword>
<keyword evidence="12" id="KW-1185">Reference proteome</keyword>
<accession>A0A7J0BM80</accession>
<dbReference type="InterPro" id="IPR005467">
    <property type="entry name" value="His_kinase_dom"/>
</dbReference>
<feature type="domain" description="Response regulatory" evidence="10">
    <location>
        <begin position="494"/>
        <end position="613"/>
    </location>
</feature>
<keyword evidence="7" id="KW-0175">Coiled coil</keyword>
<evidence type="ECO:0000256" key="4">
    <source>
        <dbReference type="ARBA" id="ARBA00022679"/>
    </source>
</evidence>
<dbReference type="RefSeq" id="WP_174406490.1">
    <property type="nucleotide sequence ID" value="NZ_BLVO01000016.1"/>
</dbReference>
<dbReference type="GO" id="GO:0009927">
    <property type="term" value="F:histidine phosphotransfer kinase activity"/>
    <property type="evidence" value="ECO:0007669"/>
    <property type="project" value="TreeGrafter"/>
</dbReference>
<dbReference type="SUPFAM" id="SSF47384">
    <property type="entry name" value="Homodimeric domain of signal transducing histidine kinase"/>
    <property type="match status" value="1"/>
</dbReference>
<feature type="transmembrane region" description="Helical" evidence="8">
    <location>
        <begin position="191"/>
        <end position="212"/>
    </location>
</feature>
<dbReference type="Proteomes" id="UP000503840">
    <property type="component" value="Unassembled WGS sequence"/>
</dbReference>
<dbReference type="GO" id="GO:0005886">
    <property type="term" value="C:plasma membrane"/>
    <property type="evidence" value="ECO:0007669"/>
    <property type="project" value="TreeGrafter"/>
</dbReference>
<dbReference type="Pfam" id="PF02518">
    <property type="entry name" value="HATPase_c"/>
    <property type="match status" value="1"/>
</dbReference>
<keyword evidence="3 6" id="KW-0597">Phosphoprotein</keyword>
<dbReference type="PRINTS" id="PR00344">
    <property type="entry name" value="BCTRLSENSOR"/>
</dbReference>
<dbReference type="AlphaFoldDB" id="A0A7J0BM80"/>
<proteinExistence type="predicted"/>
<comment type="catalytic activity">
    <reaction evidence="1">
        <text>ATP + protein L-histidine = ADP + protein N-phospho-L-histidine.</text>
        <dbReference type="EC" id="2.7.13.3"/>
    </reaction>
</comment>
<evidence type="ECO:0000256" key="1">
    <source>
        <dbReference type="ARBA" id="ARBA00000085"/>
    </source>
</evidence>
<dbReference type="Pfam" id="PF00072">
    <property type="entry name" value="Response_reg"/>
    <property type="match status" value="1"/>
</dbReference>
<dbReference type="Gene3D" id="3.40.50.2300">
    <property type="match status" value="1"/>
</dbReference>
<dbReference type="InterPro" id="IPR003661">
    <property type="entry name" value="HisK_dim/P_dom"/>
</dbReference>
<dbReference type="InterPro" id="IPR011006">
    <property type="entry name" value="CheY-like_superfamily"/>
</dbReference>